<protein>
    <submittedName>
        <fullName evidence="1">Uncharacterized protein</fullName>
    </submittedName>
</protein>
<comment type="caution">
    <text evidence="1">The sequence shown here is derived from an EMBL/GenBank/DDBJ whole genome shotgun (WGS) entry which is preliminary data.</text>
</comment>
<dbReference type="PANTHER" id="PTHR31110">
    <property type="entry name" value="PESTICIDAL CRYSTAL CRY8BA PROTEIN"/>
    <property type="match status" value="1"/>
</dbReference>
<dbReference type="PANTHER" id="PTHR31110:SF2">
    <property type="entry name" value="PESTICIDAL CRYSTAL CRY8BA PROTEIN"/>
    <property type="match status" value="1"/>
</dbReference>
<reference evidence="1 2" key="1">
    <citation type="submission" date="2024-05" db="EMBL/GenBank/DDBJ databases">
        <title>De novo assembly of an allotetraploid wild potato.</title>
        <authorList>
            <person name="Hosaka A.J."/>
        </authorList>
    </citation>
    <scope>NUCLEOTIDE SEQUENCE [LARGE SCALE GENOMIC DNA]</scope>
    <source>
        <tissue evidence="1">Young leaves</tissue>
    </source>
</reference>
<evidence type="ECO:0000313" key="2">
    <source>
        <dbReference type="Proteomes" id="UP001627284"/>
    </source>
</evidence>
<sequence length="504" mass="57540">MEDVFKPATGIAAPALSPALKLYSLLNDILSPEAQLKLCRYFQTAAKKRSRRHLAETDEFVSNNNDNILMDPMARSTAYQKMVSLCSNIRNEVRTDIQINNQNILPSFLDLPNLSSAIYSAELCSRLRVFLVACPPTGPSSPVAELIVATADLQKDFSYWNISSVKGGVDAKELFHPYITLWIKEKRLALLELCKPDKIKWPCVDTQYSTTPFVDDIYDRLKETLAEYDAVIRRWPEYLFSLETAIADVEKAVIETLDRQYADVLSPLKENIMPIKLGLKYVQKITKGTVTPFAVCKELGILLNSMKRMLDVLRPQIELQFKSWGSCLPDGGHVTPGERISEITVMLRTKFRGYMQAIMDKLVENTRLHSPTKLKKIIQDAKEGTQESDLRVRIQPLKDLLDNAIEQLHMVFETQVFIIICRGFWDRMGQDVLKFLEERKDNRSWYKASRVAVSILDDIFASGMQKYLGNALQEKDLEPPRSIADVRSMLCKDAVNDNDNNYFY</sequence>
<keyword evidence="2" id="KW-1185">Reference proteome</keyword>
<organism evidence="1 2">
    <name type="scientific">Solanum stoloniferum</name>
    <dbReference type="NCBI Taxonomy" id="62892"/>
    <lineage>
        <taxon>Eukaryota</taxon>
        <taxon>Viridiplantae</taxon>
        <taxon>Streptophyta</taxon>
        <taxon>Embryophyta</taxon>
        <taxon>Tracheophyta</taxon>
        <taxon>Spermatophyta</taxon>
        <taxon>Magnoliopsida</taxon>
        <taxon>eudicotyledons</taxon>
        <taxon>Gunneridae</taxon>
        <taxon>Pentapetalae</taxon>
        <taxon>asterids</taxon>
        <taxon>lamiids</taxon>
        <taxon>Solanales</taxon>
        <taxon>Solanaceae</taxon>
        <taxon>Solanoideae</taxon>
        <taxon>Solaneae</taxon>
        <taxon>Solanum</taxon>
    </lineage>
</organism>
<dbReference type="Proteomes" id="UP001627284">
    <property type="component" value="Unassembled WGS sequence"/>
</dbReference>
<accession>A0ABD2QVP4</accession>
<gene>
    <name evidence="1" type="ORF">AABB24_037960</name>
</gene>
<name>A0ABD2QVP4_9SOLN</name>
<dbReference type="EMBL" id="JBJKTR010000023">
    <property type="protein sequence ID" value="KAL3323575.1"/>
    <property type="molecule type" value="Genomic_DNA"/>
</dbReference>
<dbReference type="AlphaFoldDB" id="A0ABD2QVP4"/>
<proteinExistence type="predicted"/>
<evidence type="ECO:0000313" key="1">
    <source>
        <dbReference type="EMBL" id="KAL3323575.1"/>
    </source>
</evidence>